<name>A0ABT7Y856_9BACT</name>
<dbReference type="SUPFAM" id="SSF52540">
    <property type="entry name" value="P-loop containing nucleoside triphosphate hydrolases"/>
    <property type="match status" value="2"/>
</dbReference>
<dbReference type="Proteomes" id="UP001171916">
    <property type="component" value="Unassembled WGS sequence"/>
</dbReference>
<dbReference type="RefSeq" id="WP_289998250.1">
    <property type="nucleotide sequence ID" value="NZ_JAUEPH010000001.1"/>
</dbReference>
<dbReference type="EMBL" id="JAUEPH010000001">
    <property type="protein sequence ID" value="MDN3202692.1"/>
    <property type="molecule type" value="Genomic_DNA"/>
</dbReference>
<evidence type="ECO:0000259" key="2">
    <source>
        <dbReference type="Pfam" id="PF05970"/>
    </source>
</evidence>
<feature type="domain" description="Helicase Helix-turn-helix" evidence="3">
    <location>
        <begin position="661"/>
        <end position="746"/>
    </location>
</feature>
<dbReference type="CDD" id="cd18809">
    <property type="entry name" value="SF1_C_RecD"/>
    <property type="match status" value="1"/>
</dbReference>
<evidence type="ECO:0000259" key="3">
    <source>
        <dbReference type="Pfam" id="PF14493"/>
    </source>
</evidence>
<evidence type="ECO:0000313" key="5">
    <source>
        <dbReference type="Proteomes" id="UP001171916"/>
    </source>
</evidence>
<dbReference type="Pfam" id="PF05970">
    <property type="entry name" value="PIF1"/>
    <property type="match status" value="1"/>
</dbReference>
<dbReference type="Gene3D" id="3.40.50.300">
    <property type="entry name" value="P-loop containing nucleotide triphosphate hydrolases"/>
    <property type="match status" value="2"/>
</dbReference>
<dbReference type="InterPro" id="IPR027417">
    <property type="entry name" value="P-loop_NTPase"/>
</dbReference>
<sequence>MQKESTDRLKLAAKFVNNTAAPIFLTGKAGTGKTTFLKELSRTTYKKMVIVAPTGIAALNAGGITIHSQFLFPLGFFLPVNEPEGTFSDKYGCFTQYTLNRKHPMSSLKRNVLKSIDLLVIDEVSMLRADILDAIDYRLRSAKRNYSTPFGGVQILMIGDLYQLPPIVRENEWSVLKNFYSSIHFFEAKVLKESGLVYLELDKIFRQKDDEFIQLLNNLRDNKVTKKDIGLLNSHYKSPGEVGKMRDCITLTTHNYKADQINRERLDAILKPSHYYEAHIQGDFPENLFPVAESLELREGAQVMFIKNDSSGSGDYFNGKLAQVEKLREDEIEVIFEGSHTPYSLKREVWENKKYVIDSQSKELEEEVVGTFAHFPIKLAWAVTVHKSQGLTFDRAIIDVGRAFAPGQVYVALSRLRSLEGLVLLSKIEDNVLFTDREVNQFVSQVSDATKLPALLKQSEENYLHHLVINGFDLEGLEKDFKAFLKKSKSSMEFEDPEMREAVPSIAKKLSEQVQIGKKFINQLRSLLVEQNIPMLQERLKKGSIYFKELLESELQSLLIHAAEVSRFTRTKTYLREMETLEISLLKKHSDISKIADVVDSILNGTESKKNEELDRERSRMLMRLRDKAKSLAEENPKFTSNKTGRKKGGKPNLKRKVGETYELTFGLIKEGKSIGDIIVTRGLAESTIKKHLVKGIKEGKVELEECLPLETISEINSEVESGKGPQELRRHFEDKYDYDTIRMVLAGRSFN</sequence>
<evidence type="ECO:0000256" key="1">
    <source>
        <dbReference type="SAM" id="MobiDB-lite"/>
    </source>
</evidence>
<feature type="region of interest" description="Disordered" evidence="1">
    <location>
        <begin position="633"/>
        <end position="654"/>
    </location>
</feature>
<dbReference type="InterPro" id="IPR029491">
    <property type="entry name" value="Helicase_HTH"/>
</dbReference>
<keyword evidence="5" id="KW-1185">Reference proteome</keyword>
<dbReference type="InterPro" id="IPR010285">
    <property type="entry name" value="DNA_helicase_pif1-like_DEAD"/>
</dbReference>
<protein>
    <submittedName>
        <fullName evidence="4">Helix-turn-helix domain-containing protein</fullName>
    </submittedName>
</protein>
<dbReference type="InterPro" id="IPR051055">
    <property type="entry name" value="PIF1_helicase"/>
</dbReference>
<feature type="domain" description="DNA helicase Pif1-like DEAD-box helicase" evidence="2">
    <location>
        <begin position="15"/>
        <end position="227"/>
    </location>
</feature>
<evidence type="ECO:0000313" key="4">
    <source>
        <dbReference type="EMBL" id="MDN3202692.1"/>
    </source>
</evidence>
<gene>
    <name evidence="4" type="ORF">QVH07_00970</name>
</gene>
<organism evidence="4 5">
    <name type="scientific">Algoriphagus sediminis</name>
    <dbReference type="NCBI Taxonomy" id="3057113"/>
    <lineage>
        <taxon>Bacteria</taxon>
        <taxon>Pseudomonadati</taxon>
        <taxon>Bacteroidota</taxon>
        <taxon>Cytophagia</taxon>
        <taxon>Cytophagales</taxon>
        <taxon>Cyclobacteriaceae</taxon>
        <taxon>Algoriphagus</taxon>
    </lineage>
</organism>
<accession>A0ABT7Y856</accession>
<dbReference type="Pfam" id="PF14493">
    <property type="entry name" value="HTH_40"/>
    <property type="match status" value="1"/>
</dbReference>
<dbReference type="PANTHER" id="PTHR47642">
    <property type="entry name" value="ATP-DEPENDENT DNA HELICASE"/>
    <property type="match status" value="1"/>
</dbReference>
<comment type="caution">
    <text evidence="4">The sequence shown here is derived from an EMBL/GenBank/DDBJ whole genome shotgun (WGS) entry which is preliminary data.</text>
</comment>
<dbReference type="PANTHER" id="PTHR47642:SF5">
    <property type="entry name" value="ATP-DEPENDENT DNA HELICASE"/>
    <property type="match status" value="1"/>
</dbReference>
<feature type="compositionally biased region" description="Basic residues" evidence="1">
    <location>
        <begin position="644"/>
        <end position="654"/>
    </location>
</feature>
<reference evidence="4" key="1">
    <citation type="submission" date="2023-06" db="EMBL/GenBank/DDBJ databases">
        <title>Robiginitalea aurantiacus sp. nov. and Algoriphagus sediminis sp. nov., isolated from coastal sediment.</title>
        <authorList>
            <person name="Zhou Z.Y."/>
            <person name="An J."/>
            <person name="Jia Y.W."/>
            <person name="Du Z.J."/>
        </authorList>
    </citation>
    <scope>NUCLEOTIDE SEQUENCE</scope>
    <source>
        <strain evidence="4">C2-7</strain>
    </source>
</reference>
<proteinExistence type="predicted"/>